<name>F5BZS0_EPIBR</name>
<sequence length="84" mass="9757">MILHLQVVSHSQQMWSVLQLFPPLQNHPVQQLVWFLCCTLGLQSSFQKSKRSILWCLLPLQYIHLYIHTAVLYLQDTPPGASDE</sequence>
<accession>F5BZS0</accession>
<feature type="non-terminal residue" evidence="1">
    <location>
        <position position="84"/>
    </location>
</feature>
<dbReference type="AlphaFoldDB" id="F5BZS0"/>
<reference evidence="1" key="1">
    <citation type="submission" date="2011-02" db="EMBL/GenBank/DDBJ databases">
        <title>Characterization Complement factor H in grouper Epinephelus bruneus.</title>
        <authorList>
            <person name="Kim J.-S."/>
            <person name="Harikrishnan R."/>
            <person name="Heo M.-S."/>
        </authorList>
    </citation>
    <scope>NUCLEOTIDE SEQUENCE</scope>
</reference>
<proteinExistence type="evidence at transcript level"/>
<organism evidence="1">
    <name type="scientific">Epinephelus bruneus</name>
    <name type="common">Longtooth grouper</name>
    <dbReference type="NCBI Taxonomy" id="323802"/>
    <lineage>
        <taxon>Eukaryota</taxon>
        <taxon>Metazoa</taxon>
        <taxon>Chordata</taxon>
        <taxon>Craniata</taxon>
        <taxon>Vertebrata</taxon>
        <taxon>Euteleostomi</taxon>
        <taxon>Actinopterygii</taxon>
        <taxon>Neopterygii</taxon>
        <taxon>Teleostei</taxon>
        <taxon>Neoteleostei</taxon>
        <taxon>Acanthomorphata</taxon>
        <taxon>Eupercaria</taxon>
        <taxon>Perciformes</taxon>
        <taxon>Serranoidei</taxon>
        <taxon>Serranidae</taxon>
        <taxon>Epinephelinae</taxon>
        <taxon>Epinephelini</taxon>
        <taxon>Epinephelus</taxon>
    </lineage>
</organism>
<evidence type="ECO:0000313" key="1">
    <source>
        <dbReference type="EMBL" id="AEB31330.1"/>
    </source>
</evidence>
<protein>
    <submittedName>
        <fullName evidence="1">Complement factor H</fullName>
    </submittedName>
</protein>
<dbReference type="EMBL" id="JF430663">
    <property type="protein sequence ID" value="AEB31330.1"/>
    <property type="molecule type" value="mRNA"/>
</dbReference>